<evidence type="ECO:0000256" key="2">
    <source>
        <dbReference type="SAM" id="MobiDB-lite"/>
    </source>
</evidence>
<feature type="region of interest" description="Disordered" evidence="2">
    <location>
        <begin position="475"/>
        <end position="503"/>
    </location>
</feature>
<evidence type="ECO:0000313" key="4">
    <source>
        <dbReference type="EMBL" id="KAK0386560.1"/>
    </source>
</evidence>
<dbReference type="CDD" id="cd00067">
    <property type="entry name" value="GAL4"/>
    <property type="match status" value="1"/>
</dbReference>
<dbReference type="Pfam" id="PF11951">
    <property type="entry name" value="Fungal_trans_2"/>
    <property type="match status" value="1"/>
</dbReference>
<dbReference type="PROSITE" id="PS50048">
    <property type="entry name" value="ZN2_CY6_FUNGAL_2"/>
    <property type="match status" value="1"/>
</dbReference>
<dbReference type="SMART" id="SM00066">
    <property type="entry name" value="GAL4"/>
    <property type="match status" value="1"/>
</dbReference>
<sequence length="503" mass="56593">MDLNSLPPGSLLTYGDPSEFDYAAFLQATDANPHASSATSAPGYPLIPALAPVPNHNHTPGAPTPLALFPDSPRVGTPPSSDSTHRTSHTNRASSVGSGELSRSSNTKQRLERRGHTKSRRGCYNCKRRRIKCQETRPSCGHCDKTGLKCEYPSMPQIIHQPHHQIPLFSLQDMRFFQHFLTQCFPHHPLGQEDIWTHEIPCIAHNHEFLMHAILGFAASELISTDPSLLSAAMSHRVKAIKAIKKRLAEASNMNTTYEEANALVATCFALTFQSVSLDDGLAEYLTFIRGIVIVAMQMMFRNIRPMFENLLGSDQHELLAPAMESLPLIQRGWADMANEAINELRPLCVEQVELEYHERLTDIADKLYTSSFDAYKANSQAYGWWMLLSHGSFQELLNQDNQTILLLHSHWIALSQIMVVISEQELTLRAKEPRQSPTESGPSGPDNPGFHRWLRHLNAMIDYEHQMYNQWPMHTHPPLGLSTHHRRASDGRKSRRRAPSTG</sequence>
<dbReference type="InterPro" id="IPR053157">
    <property type="entry name" value="Sterol_Uptake_Regulator"/>
</dbReference>
<protein>
    <recommendedName>
        <fullName evidence="3">Zn(2)-C6 fungal-type domain-containing protein</fullName>
    </recommendedName>
</protein>
<name>A0AA39GFU0_SARSR</name>
<dbReference type="GO" id="GO:0001228">
    <property type="term" value="F:DNA-binding transcription activator activity, RNA polymerase II-specific"/>
    <property type="evidence" value="ECO:0007669"/>
    <property type="project" value="TreeGrafter"/>
</dbReference>
<evidence type="ECO:0000259" key="3">
    <source>
        <dbReference type="PROSITE" id="PS50048"/>
    </source>
</evidence>
<dbReference type="Gene3D" id="4.10.240.10">
    <property type="entry name" value="Zn(2)-C6 fungal-type DNA-binding domain"/>
    <property type="match status" value="1"/>
</dbReference>
<dbReference type="PANTHER" id="PTHR47784:SF7">
    <property type="entry name" value="ZN(II)2CYS6 TRANSCRIPTION FACTOR (EUROFUNG)"/>
    <property type="match status" value="1"/>
</dbReference>
<dbReference type="InterPro" id="IPR021858">
    <property type="entry name" value="Fun_TF"/>
</dbReference>
<dbReference type="InterPro" id="IPR001138">
    <property type="entry name" value="Zn2Cys6_DnaBD"/>
</dbReference>
<reference evidence="4" key="1">
    <citation type="submission" date="2022-10" db="EMBL/GenBank/DDBJ databases">
        <title>Determination and structural analysis of whole genome sequence of Sarocladium strictum F4-1.</title>
        <authorList>
            <person name="Hu L."/>
            <person name="Jiang Y."/>
        </authorList>
    </citation>
    <scope>NUCLEOTIDE SEQUENCE</scope>
    <source>
        <strain evidence="4">F4-1</strain>
    </source>
</reference>
<dbReference type="SUPFAM" id="SSF57701">
    <property type="entry name" value="Zn2/Cys6 DNA-binding domain"/>
    <property type="match status" value="1"/>
</dbReference>
<dbReference type="InterPro" id="IPR036864">
    <property type="entry name" value="Zn2-C6_fun-type_DNA-bd_sf"/>
</dbReference>
<comment type="caution">
    <text evidence="4">The sequence shown here is derived from an EMBL/GenBank/DDBJ whole genome shotgun (WGS) entry which is preliminary data.</text>
</comment>
<dbReference type="PANTHER" id="PTHR47784">
    <property type="entry name" value="STEROL UPTAKE CONTROL PROTEIN 2"/>
    <property type="match status" value="1"/>
</dbReference>
<feature type="region of interest" description="Disordered" evidence="2">
    <location>
        <begin position="431"/>
        <end position="450"/>
    </location>
</feature>
<feature type="compositionally biased region" description="Low complexity" evidence="2">
    <location>
        <begin position="94"/>
        <end position="105"/>
    </location>
</feature>
<dbReference type="PROSITE" id="PS00463">
    <property type="entry name" value="ZN2_CY6_FUNGAL_1"/>
    <property type="match status" value="1"/>
</dbReference>
<evidence type="ECO:0000256" key="1">
    <source>
        <dbReference type="ARBA" id="ARBA00023242"/>
    </source>
</evidence>
<feature type="domain" description="Zn(2)-C6 fungal-type" evidence="3">
    <location>
        <begin position="122"/>
        <end position="152"/>
    </location>
</feature>
<feature type="region of interest" description="Disordered" evidence="2">
    <location>
        <begin position="55"/>
        <end position="119"/>
    </location>
</feature>
<keyword evidence="1" id="KW-0539">Nucleus</keyword>
<dbReference type="GO" id="GO:0008270">
    <property type="term" value="F:zinc ion binding"/>
    <property type="evidence" value="ECO:0007669"/>
    <property type="project" value="InterPro"/>
</dbReference>
<dbReference type="AlphaFoldDB" id="A0AA39GFU0"/>
<evidence type="ECO:0000313" key="5">
    <source>
        <dbReference type="Proteomes" id="UP001175261"/>
    </source>
</evidence>
<dbReference type="Proteomes" id="UP001175261">
    <property type="component" value="Unassembled WGS sequence"/>
</dbReference>
<dbReference type="EMBL" id="JAPDFR010000005">
    <property type="protein sequence ID" value="KAK0386560.1"/>
    <property type="molecule type" value="Genomic_DNA"/>
</dbReference>
<keyword evidence="5" id="KW-1185">Reference proteome</keyword>
<organism evidence="4 5">
    <name type="scientific">Sarocladium strictum</name>
    <name type="common">Black bundle disease fungus</name>
    <name type="synonym">Acremonium strictum</name>
    <dbReference type="NCBI Taxonomy" id="5046"/>
    <lineage>
        <taxon>Eukaryota</taxon>
        <taxon>Fungi</taxon>
        <taxon>Dikarya</taxon>
        <taxon>Ascomycota</taxon>
        <taxon>Pezizomycotina</taxon>
        <taxon>Sordariomycetes</taxon>
        <taxon>Hypocreomycetidae</taxon>
        <taxon>Hypocreales</taxon>
        <taxon>Sarocladiaceae</taxon>
        <taxon>Sarocladium</taxon>
    </lineage>
</organism>
<accession>A0AA39GFU0</accession>
<dbReference type="Pfam" id="PF00172">
    <property type="entry name" value="Zn_clus"/>
    <property type="match status" value="1"/>
</dbReference>
<proteinExistence type="predicted"/>
<gene>
    <name evidence="4" type="ORF">NLU13_6395</name>
</gene>
<feature type="compositionally biased region" description="Basic residues" evidence="2">
    <location>
        <begin position="484"/>
        <end position="503"/>
    </location>
</feature>